<evidence type="ECO:0000256" key="5">
    <source>
        <dbReference type="SAM" id="Phobius"/>
    </source>
</evidence>
<dbReference type="InterPro" id="IPR035906">
    <property type="entry name" value="MetI-like_sf"/>
</dbReference>
<feature type="transmembrane region" description="Helical" evidence="5">
    <location>
        <begin position="42"/>
        <end position="60"/>
    </location>
</feature>
<gene>
    <name evidence="6" type="ORF">CVT23_21170</name>
</gene>
<evidence type="ECO:0000256" key="2">
    <source>
        <dbReference type="ARBA" id="ARBA00022692"/>
    </source>
</evidence>
<keyword evidence="4 5" id="KW-0472">Membrane</keyword>
<keyword evidence="3 5" id="KW-1133">Transmembrane helix</keyword>
<evidence type="ECO:0000313" key="6">
    <source>
        <dbReference type="EMBL" id="PJK27439.1"/>
    </source>
</evidence>
<comment type="caution">
    <text evidence="6">The sequence shown here is derived from an EMBL/GenBank/DDBJ whole genome shotgun (WGS) entry which is preliminary data.</text>
</comment>
<dbReference type="Proteomes" id="UP000229498">
    <property type="component" value="Unassembled WGS sequence"/>
</dbReference>
<name>A0A2M9FVI6_9PROT</name>
<evidence type="ECO:0000256" key="4">
    <source>
        <dbReference type="ARBA" id="ARBA00023136"/>
    </source>
</evidence>
<dbReference type="AlphaFoldDB" id="A0A2M9FVI6"/>
<dbReference type="GO" id="GO:0016020">
    <property type="term" value="C:membrane"/>
    <property type="evidence" value="ECO:0007669"/>
    <property type="project" value="UniProtKB-SubCell"/>
</dbReference>
<feature type="transmembrane region" description="Helical" evidence="5">
    <location>
        <begin position="72"/>
        <end position="94"/>
    </location>
</feature>
<reference evidence="6 7" key="1">
    <citation type="submission" date="2017-11" db="EMBL/GenBank/DDBJ databases">
        <title>Draft genome sequence of Rhizobiales bacterium SY3-13.</title>
        <authorList>
            <person name="Sun C."/>
        </authorList>
    </citation>
    <scope>NUCLEOTIDE SEQUENCE [LARGE SCALE GENOMIC DNA]</scope>
    <source>
        <strain evidence="6 7">SY3-13</strain>
    </source>
</reference>
<sequence>MGLRAAAPLARAAAGGGMIQLETIMDEFLPRFLSGMTVNFEIAAIALAVGLGLGLLLALARLGPGAVRAPAILLLGVMRAAPTFVVMFFLLNAIPREAVLFGVNVSPSGVMTVALSLVPYSAAYIADNGVEALRRFRAGSRLGALLFLPNVTRVFFVLVMSSSTGAAIGVHEGIAVILQFADRMPHLGDKLVLFGIGVLCFGAVLQGGFALINLLHRHLGRRVAAGLAAAQTPKG</sequence>
<dbReference type="EMBL" id="PHIG01000063">
    <property type="protein sequence ID" value="PJK27439.1"/>
    <property type="molecule type" value="Genomic_DNA"/>
</dbReference>
<accession>A0A2M9FVI6</accession>
<evidence type="ECO:0000256" key="1">
    <source>
        <dbReference type="ARBA" id="ARBA00004141"/>
    </source>
</evidence>
<protein>
    <recommendedName>
        <fullName evidence="8">ABC transmembrane type-1 domain-containing protein</fullName>
    </recommendedName>
</protein>
<feature type="transmembrane region" description="Helical" evidence="5">
    <location>
        <begin position="191"/>
        <end position="212"/>
    </location>
</feature>
<dbReference type="Gene3D" id="1.10.3720.10">
    <property type="entry name" value="MetI-like"/>
    <property type="match status" value="1"/>
</dbReference>
<evidence type="ECO:0008006" key="8">
    <source>
        <dbReference type="Google" id="ProtNLM"/>
    </source>
</evidence>
<comment type="subcellular location">
    <subcellularLocation>
        <location evidence="1">Membrane</location>
        <topology evidence="1">Multi-pass membrane protein</topology>
    </subcellularLocation>
</comment>
<organism evidence="6 7">
    <name type="scientific">Minwuia thermotolerans</name>
    <dbReference type="NCBI Taxonomy" id="2056226"/>
    <lineage>
        <taxon>Bacteria</taxon>
        <taxon>Pseudomonadati</taxon>
        <taxon>Pseudomonadota</taxon>
        <taxon>Alphaproteobacteria</taxon>
        <taxon>Minwuiales</taxon>
        <taxon>Minwuiaceae</taxon>
        <taxon>Minwuia</taxon>
    </lineage>
</organism>
<proteinExistence type="predicted"/>
<dbReference type="SUPFAM" id="SSF161098">
    <property type="entry name" value="MetI-like"/>
    <property type="match status" value="1"/>
</dbReference>
<keyword evidence="7" id="KW-1185">Reference proteome</keyword>
<evidence type="ECO:0000313" key="7">
    <source>
        <dbReference type="Proteomes" id="UP000229498"/>
    </source>
</evidence>
<feature type="transmembrane region" description="Helical" evidence="5">
    <location>
        <begin position="106"/>
        <end position="126"/>
    </location>
</feature>
<keyword evidence="2 5" id="KW-0812">Transmembrane</keyword>
<evidence type="ECO:0000256" key="3">
    <source>
        <dbReference type="ARBA" id="ARBA00022989"/>
    </source>
</evidence>
<feature type="transmembrane region" description="Helical" evidence="5">
    <location>
        <begin position="147"/>
        <end position="171"/>
    </location>
</feature>